<evidence type="ECO:0000313" key="5">
    <source>
        <dbReference type="Proteomes" id="UP000007490"/>
    </source>
</evidence>
<evidence type="ECO:0000313" key="4">
    <source>
        <dbReference type="EMBL" id="ADZ10414.1"/>
    </source>
</evidence>
<dbReference type="PIRSF" id="PIRSF037663">
    <property type="entry name" value="Acetyltransf_GNAT_prd"/>
    <property type="match status" value="1"/>
</dbReference>
<name>F0TCE7_METLA</name>
<dbReference type="STRING" id="877455.Metbo_2200"/>
<dbReference type="eggNOG" id="arCOG00833">
    <property type="taxonomic scope" value="Archaea"/>
</dbReference>
<dbReference type="PROSITE" id="PS51186">
    <property type="entry name" value="GNAT"/>
    <property type="match status" value="1"/>
</dbReference>
<dbReference type="RefSeq" id="WP_013645765.1">
    <property type="nucleotide sequence ID" value="NC_015216.1"/>
</dbReference>
<organism evidence="4 5">
    <name type="scientific">Methanobacterium lacus (strain AL-21)</name>
    <dbReference type="NCBI Taxonomy" id="877455"/>
    <lineage>
        <taxon>Archaea</taxon>
        <taxon>Methanobacteriati</taxon>
        <taxon>Methanobacteriota</taxon>
        <taxon>Methanomada group</taxon>
        <taxon>Methanobacteria</taxon>
        <taxon>Methanobacteriales</taxon>
        <taxon>Methanobacteriaceae</taxon>
        <taxon>Methanobacterium</taxon>
    </lineage>
</organism>
<dbReference type="InterPro" id="IPR017255">
    <property type="entry name" value="AcTrfase_GNAT_prd"/>
</dbReference>
<dbReference type="CDD" id="cd04301">
    <property type="entry name" value="NAT_SF"/>
    <property type="match status" value="1"/>
</dbReference>
<dbReference type="Proteomes" id="UP000007490">
    <property type="component" value="Chromosome"/>
</dbReference>
<keyword evidence="1 4" id="KW-0808">Transferase</keyword>
<keyword evidence="2" id="KW-0012">Acyltransferase</keyword>
<evidence type="ECO:0000256" key="2">
    <source>
        <dbReference type="ARBA" id="ARBA00023315"/>
    </source>
</evidence>
<dbReference type="KEGG" id="mel:Metbo_2200"/>
<dbReference type="PANTHER" id="PTHR10545:SF29">
    <property type="entry name" value="GH14572P-RELATED"/>
    <property type="match status" value="1"/>
</dbReference>
<accession>F0TCE7</accession>
<protein>
    <submittedName>
        <fullName evidence="4">GCN5-related N-acetyltransferase</fullName>
    </submittedName>
</protein>
<dbReference type="InterPro" id="IPR016181">
    <property type="entry name" value="Acyl_CoA_acyltransferase"/>
</dbReference>
<dbReference type="SUPFAM" id="SSF55729">
    <property type="entry name" value="Acyl-CoA N-acyltransferases (Nat)"/>
    <property type="match status" value="1"/>
</dbReference>
<proteinExistence type="predicted"/>
<dbReference type="GeneID" id="10278663"/>
<feature type="domain" description="N-acetyltransferase" evidence="3">
    <location>
        <begin position="3"/>
        <end position="149"/>
    </location>
</feature>
<dbReference type="InterPro" id="IPR051016">
    <property type="entry name" value="Diverse_Substrate_AcTransf"/>
</dbReference>
<dbReference type="Gene3D" id="3.40.630.30">
    <property type="match status" value="1"/>
</dbReference>
<dbReference type="InterPro" id="IPR000182">
    <property type="entry name" value="GNAT_dom"/>
</dbReference>
<sequence length="162" mass="18321">MDLDIRNVVTDDFMGIARLAENCGHMSTMPNAVYHLFTRHFKKTSFVVEDNSNHKILGFLLGFISQDDPEESYIHLLCLDSELRGGGIGKALMNQFAETVSKNGCKKIKLVTKPHNKISINFYLKMGFKSCKSSETFESEGLNVYKDFDGPDEDKIIFIKSL</sequence>
<dbReference type="HOGENOM" id="CLU_117563_0_0_2"/>
<reference evidence="5" key="1">
    <citation type="submission" date="2011-02" db="EMBL/GenBank/DDBJ databases">
        <title>Complete sequence of Methanobacterium sp. AL-21.</title>
        <authorList>
            <consortium name="US DOE Joint Genome Institute"/>
            <person name="Lucas S."/>
            <person name="Copeland A."/>
            <person name="Lapidus A."/>
            <person name="Cheng J.-F."/>
            <person name="Goodwin L."/>
            <person name="Pitluck S."/>
            <person name="Chertkov O."/>
            <person name="Detter J.C."/>
            <person name="Han C."/>
            <person name="Tapia R."/>
            <person name="Land M."/>
            <person name="Hauser L."/>
            <person name="Kyrpides N."/>
            <person name="Ivanova N."/>
            <person name="Mikhailova N."/>
            <person name="Pagani I."/>
            <person name="Cadillo-Quiroz H."/>
            <person name="Imachi H."/>
            <person name="Zinder S."/>
            <person name="Liu W."/>
            <person name="Woyke T."/>
        </authorList>
    </citation>
    <scope>NUCLEOTIDE SEQUENCE [LARGE SCALE GENOMIC DNA]</scope>
    <source>
        <strain evidence="5">AL-21</strain>
    </source>
</reference>
<gene>
    <name evidence="4" type="ordered locus">Metbo_2200</name>
</gene>
<dbReference type="OrthoDB" id="43754at2157"/>
<evidence type="ECO:0000256" key="1">
    <source>
        <dbReference type="ARBA" id="ARBA00022679"/>
    </source>
</evidence>
<reference evidence="4 5" key="2">
    <citation type="journal article" date="2014" name="Int. J. Syst. Evol. Microbiol.">
        <title>Methanobacterium paludis sp. nov. and a novel strain of Methanobacterium lacus isolated from northern peatlands.</title>
        <authorList>
            <person name="Cadillo-Quiroz H."/>
            <person name="Brauer S.L."/>
            <person name="Goodson N."/>
            <person name="Yavitt J.B."/>
            <person name="Zinder S.H."/>
        </authorList>
    </citation>
    <scope>NUCLEOTIDE SEQUENCE [LARGE SCALE GENOMIC DNA]</scope>
    <source>
        <strain evidence="4 5">AL-21</strain>
    </source>
</reference>
<evidence type="ECO:0000259" key="3">
    <source>
        <dbReference type="PROSITE" id="PS51186"/>
    </source>
</evidence>
<dbReference type="GO" id="GO:0008080">
    <property type="term" value="F:N-acetyltransferase activity"/>
    <property type="evidence" value="ECO:0007669"/>
    <property type="project" value="UniProtKB-ARBA"/>
</dbReference>
<dbReference type="EMBL" id="CP002551">
    <property type="protein sequence ID" value="ADZ10414.1"/>
    <property type="molecule type" value="Genomic_DNA"/>
</dbReference>
<dbReference type="Pfam" id="PF00583">
    <property type="entry name" value="Acetyltransf_1"/>
    <property type="match status" value="1"/>
</dbReference>
<keyword evidence="5" id="KW-1185">Reference proteome</keyword>
<dbReference type="PANTHER" id="PTHR10545">
    <property type="entry name" value="DIAMINE N-ACETYLTRANSFERASE"/>
    <property type="match status" value="1"/>
</dbReference>
<dbReference type="AlphaFoldDB" id="F0TCE7"/>